<reference evidence="1" key="1">
    <citation type="submission" date="2016-10" db="EMBL/GenBank/DDBJ databases">
        <title>Sequence of Gallionella enrichment culture.</title>
        <authorList>
            <person name="Poehlein A."/>
            <person name="Muehling M."/>
            <person name="Daniel R."/>
        </authorList>
    </citation>
    <scope>NUCLEOTIDE SEQUENCE</scope>
</reference>
<proteinExistence type="predicted"/>
<dbReference type="AlphaFoldDB" id="A0A1J5PK75"/>
<gene>
    <name evidence="1" type="ORF">GALL_504500</name>
</gene>
<name>A0A1J5PK75_9ZZZZ</name>
<protein>
    <submittedName>
        <fullName evidence="1">Uncharacterized protein</fullName>
    </submittedName>
</protein>
<evidence type="ECO:0000313" key="1">
    <source>
        <dbReference type="EMBL" id="OIQ67964.1"/>
    </source>
</evidence>
<organism evidence="1">
    <name type="scientific">mine drainage metagenome</name>
    <dbReference type="NCBI Taxonomy" id="410659"/>
    <lineage>
        <taxon>unclassified sequences</taxon>
        <taxon>metagenomes</taxon>
        <taxon>ecological metagenomes</taxon>
    </lineage>
</organism>
<comment type="caution">
    <text evidence="1">The sequence shown here is derived from an EMBL/GenBank/DDBJ whole genome shotgun (WGS) entry which is preliminary data.</text>
</comment>
<dbReference type="EMBL" id="MLJW01005589">
    <property type="protein sequence ID" value="OIQ67964.1"/>
    <property type="molecule type" value="Genomic_DNA"/>
</dbReference>
<accession>A0A1J5PK75</accession>
<sequence length="44" mass="5362">MTNGYDKATYRQRITHFTEELPFLSEEDKDWIMGKSILQRLRWG</sequence>